<dbReference type="Gene3D" id="3.40.50.2000">
    <property type="entry name" value="Glycogen Phosphorylase B"/>
    <property type="match status" value="1"/>
</dbReference>
<dbReference type="AlphaFoldDB" id="A0A7V3ZXU9"/>
<proteinExistence type="predicted"/>
<dbReference type="PANTHER" id="PTHR46401:SF2">
    <property type="entry name" value="GLYCOSYLTRANSFERASE WBBK-RELATED"/>
    <property type="match status" value="1"/>
</dbReference>
<gene>
    <name evidence="3" type="ORF">ENU66_03635</name>
</gene>
<evidence type="ECO:0000313" key="3">
    <source>
        <dbReference type="EMBL" id="HGL17406.1"/>
    </source>
</evidence>
<reference evidence="3" key="1">
    <citation type="journal article" date="2020" name="mSystems">
        <title>Genome- and Community-Level Interaction Insights into Carbon Utilization and Element Cycling Functions of Hydrothermarchaeota in Hydrothermal Sediment.</title>
        <authorList>
            <person name="Zhou Z."/>
            <person name="Liu Y."/>
            <person name="Xu W."/>
            <person name="Pan J."/>
            <person name="Luo Z.H."/>
            <person name="Li M."/>
        </authorList>
    </citation>
    <scope>NUCLEOTIDE SEQUENCE [LARGE SCALE GENOMIC DNA]</scope>
    <source>
        <strain evidence="3">SpSt-69</strain>
    </source>
</reference>
<keyword evidence="1 3" id="KW-0808">Transferase</keyword>
<sequence length="334" mass="38642">MKFVFPLLSYKKHGGVRVLSFLINGLVEKGHDVFIVVPEDAYEGFYKLDEKVKKIFTPPRGRDPLGLLKTLFYLFIKSPPADFTVVSFFPTFFPALLHKIFKGSKLIYYVQDVEQFFYPFPFSILALLTYLLPSDITLCASNWIKKKIKKGKVLSPPLSEDFFENPENIKKNLTHVALVFRWDRRKGPGLARKILKDPRFDKFNFFVIGDDPIVRKKNIHFLGTLKNRELIEVYNGCTFFLLTSKFEGFGLPPLEAMARGCIPFSFTKTGPMNYIEDGKSGFYVETEDELYFIMEELLNSPEKIEVMSKRCILTATQFTKENFLTEFEKSLNLS</sequence>
<dbReference type="PANTHER" id="PTHR46401">
    <property type="entry name" value="GLYCOSYLTRANSFERASE WBBK-RELATED"/>
    <property type="match status" value="1"/>
</dbReference>
<dbReference type="GO" id="GO:0009103">
    <property type="term" value="P:lipopolysaccharide biosynthetic process"/>
    <property type="evidence" value="ECO:0007669"/>
    <property type="project" value="TreeGrafter"/>
</dbReference>
<accession>A0A7V3ZXU9</accession>
<name>A0A7V3ZXU9_UNCW3</name>
<dbReference type="Gene3D" id="3.40.50.11090">
    <property type="match status" value="1"/>
</dbReference>
<organism evidence="3">
    <name type="scientific">candidate division WOR-3 bacterium</name>
    <dbReference type="NCBI Taxonomy" id="2052148"/>
    <lineage>
        <taxon>Bacteria</taxon>
        <taxon>Bacteria division WOR-3</taxon>
    </lineage>
</organism>
<evidence type="ECO:0000256" key="1">
    <source>
        <dbReference type="ARBA" id="ARBA00022679"/>
    </source>
</evidence>
<dbReference type="EMBL" id="DTDJ01000027">
    <property type="protein sequence ID" value="HGL17406.1"/>
    <property type="molecule type" value="Genomic_DNA"/>
</dbReference>
<dbReference type="GO" id="GO:0016757">
    <property type="term" value="F:glycosyltransferase activity"/>
    <property type="evidence" value="ECO:0007669"/>
    <property type="project" value="InterPro"/>
</dbReference>
<dbReference type="InterPro" id="IPR001296">
    <property type="entry name" value="Glyco_trans_1"/>
</dbReference>
<feature type="domain" description="Glycosyl transferase family 1" evidence="2">
    <location>
        <begin position="171"/>
        <end position="309"/>
    </location>
</feature>
<comment type="caution">
    <text evidence="3">The sequence shown here is derived from an EMBL/GenBank/DDBJ whole genome shotgun (WGS) entry which is preliminary data.</text>
</comment>
<dbReference type="Pfam" id="PF00534">
    <property type="entry name" value="Glycos_transf_1"/>
    <property type="match status" value="1"/>
</dbReference>
<protein>
    <submittedName>
        <fullName evidence="3">Glycosyltransferase</fullName>
    </submittedName>
</protein>
<evidence type="ECO:0000259" key="2">
    <source>
        <dbReference type="Pfam" id="PF00534"/>
    </source>
</evidence>
<dbReference type="SUPFAM" id="SSF53756">
    <property type="entry name" value="UDP-Glycosyltransferase/glycogen phosphorylase"/>
    <property type="match status" value="1"/>
</dbReference>